<dbReference type="OrthoDB" id="5405911at2"/>
<dbReference type="GO" id="GO:0016747">
    <property type="term" value="F:acyltransferase activity, transferring groups other than amino-acyl groups"/>
    <property type="evidence" value="ECO:0007669"/>
    <property type="project" value="InterPro"/>
</dbReference>
<reference evidence="3 4" key="1">
    <citation type="submission" date="2017-11" db="EMBL/GenBank/DDBJ databases">
        <title>Genomic Encyclopedia of Archaeal and Bacterial Type Strains, Phase II (KMG-II): From Individual Species to Whole Genera.</title>
        <authorList>
            <person name="Goeker M."/>
        </authorList>
    </citation>
    <scope>NUCLEOTIDE SEQUENCE [LARGE SCALE GENOMIC DNA]</scope>
    <source>
        <strain evidence="3 4">DSM 25478</strain>
    </source>
</reference>
<dbReference type="InterPro" id="IPR016181">
    <property type="entry name" value="Acyl_CoA_acyltransferase"/>
</dbReference>
<evidence type="ECO:0000259" key="2">
    <source>
        <dbReference type="PROSITE" id="PS51729"/>
    </source>
</evidence>
<dbReference type="SUPFAM" id="SSF55729">
    <property type="entry name" value="Acyl-CoA N-acyltransferases (Nat)"/>
    <property type="match status" value="1"/>
</dbReference>
<dbReference type="PROSITE" id="PS51186">
    <property type="entry name" value="GNAT"/>
    <property type="match status" value="1"/>
</dbReference>
<organism evidence="3 4">
    <name type="scientific">Sediminihabitans luteus</name>
    <dbReference type="NCBI Taxonomy" id="1138585"/>
    <lineage>
        <taxon>Bacteria</taxon>
        <taxon>Bacillati</taxon>
        <taxon>Actinomycetota</taxon>
        <taxon>Actinomycetes</taxon>
        <taxon>Micrococcales</taxon>
        <taxon>Cellulomonadaceae</taxon>
        <taxon>Sediminihabitans</taxon>
    </lineage>
</organism>
<dbReference type="EMBL" id="PGFE01000007">
    <property type="protein sequence ID" value="PJJ68625.1"/>
    <property type="molecule type" value="Genomic_DNA"/>
</dbReference>
<evidence type="ECO:0000313" key="4">
    <source>
        <dbReference type="Proteomes" id="UP000231693"/>
    </source>
</evidence>
<feature type="domain" description="N-acetyltransferase" evidence="1">
    <location>
        <begin position="1"/>
        <end position="99"/>
    </location>
</feature>
<gene>
    <name evidence="3" type="ORF">CLV28_3041</name>
</gene>
<evidence type="ECO:0000259" key="1">
    <source>
        <dbReference type="PROSITE" id="PS51186"/>
    </source>
</evidence>
<dbReference type="InterPro" id="IPR031165">
    <property type="entry name" value="GNAT_YJDJ"/>
</dbReference>
<proteinExistence type="predicted"/>
<dbReference type="CDD" id="cd04301">
    <property type="entry name" value="NAT_SF"/>
    <property type="match status" value="1"/>
</dbReference>
<keyword evidence="4" id="KW-1185">Reference proteome</keyword>
<name>A0A2M9CC47_9CELL</name>
<dbReference type="AlphaFoldDB" id="A0A2M9CC47"/>
<dbReference type="PROSITE" id="PS51729">
    <property type="entry name" value="GNAT_YJDJ"/>
    <property type="match status" value="1"/>
</dbReference>
<protein>
    <submittedName>
        <fullName evidence="3">Uncharacterized protein</fullName>
    </submittedName>
</protein>
<dbReference type="Gene3D" id="3.40.630.30">
    <property type="match status" value="1"/>
</dbReference>
<evidence type="ECO:0000313" key="3">
    <source>
        <dbReference type="EMBL" id="PJJ68625.1"/>
    </source>
</evidence>
<dbReference type="Pfam" id="PF14542">
    <property type="entry name" value="Acetyltransf_CG"/>
    <property type="match status" value="1"/>
</dbReference>
<dbReference type="Proteomes" id="UP000231693">
    <property type="component" value="Unassembled WGS sequence"/>
</dbReference>
<comment type="caution">
    <text evidence="3">The sequence shown here is derived from an EMBL/GenBank/DDBJ whole genome shotgun (WGS) entry which is preliminary data.</text>
</comment>
<dbReference type="RefSeq" id="WP_100424180.1">
    <property type="nucleotide sequence ID" value="NZ_BOOX01000011.1"/>
</dbReference>
<feature type="domain" description="N-acetyltransferase" evidence="2">
    <location>
        <begin position="10"/>
        <end position="98"/>
    </location>
</feature>
<dbReference type="InterPro" id="IPR000182">
    <property type="entry name" value="GNAT_dom"/>
</dbReference>
<dbReference type="PANTHER" id="PTHR31435:SF10">
    <property type="entry name" value="BSR4717 PROTEIN"/>
    <property type="match status" value="1"/>
</dbReference>
<dbReference type="PANTHER" id="PTHR31435">
    <property type="entry name" value="PROTEIN NATD1"/>
    <property type="match status" value="1"/>
</dbReference>
<sequence length="99" mass="11115">MTTPLQYDVVHRPGHERYEARTPDGEVVGTLEYVRREDGLVEMPHTVVPPEHGGQGIAGALARRALDDARAEGLRVVPTCWYVDGWIARHPDYQDLVAR</sequence>
<accession>A0A2M9CC47</accession>
<dbReference type="InterPro" id="IPR045057">
    <property type="entry name" value="Gcn5-rel_NAT"/>
</dbReference>